<evidence type="ECO:0000256" key="1">
    <source>
        <dbReference type="SAM" id="MobiDB-lite"/>
    </source>
</evidence>
<accession>A0A4Y9SLY2</accession>
<dbReference type="OrthoDB" id="9135331at2"/>
<feature type="region of interest" description="Disordered" evidence="1">
    <location>
        <begin position="60"/>
        <end position="79"/>
    </location>
</feature>
<dbReference type="RefSeq" id="WP_135200759.1">
    <property type="nucleotide sequence ID" value="NZ_SPVG01000065.1"/>
</dbReference>
<keyword evidence="3" id="KW-1185">Reference proteome</keyword>
<proteinExistence type="predicted"/>
<dbReference type="AlphaFoldDB" id="A0A4Y9SLY2"/>
<dbReference type="Proteomes" id="UP000297729">
    <property type="component" value="Unassembled WGS sequence"/>
</dbReference>
<sequence>MISEFQALSDKIDQLAELTVTLRRENAQLRQGNAALMAQNIDFTRRMQEATQRLDALLNQVPSLDNGANKPPANEDAHQ</sequence>
<dbReference type="Gene3D" id="1.20.5.340">
    <property type="match status" value="1"/>
</dbReference>
<comment type="caution">
    <text evidence="2">The sequence shown here is derived from an EMBL/GenBank/DDBJ whole genome shotgun (WGS) entry which is preliminary data.</text>
</comment>
<reference evidence="2 3" key="1">
    <citation type="submission" date="2019-03" db="EMBL/GenBank/DDBJ databases">
        <title>Draft Genome Sequence of Duganella callidus sp. nov., a Novel Duganella Species Isolated from Cultivated Soil.</title>
        <authorList>
            <person name="Raths R."/>
            <person name="Peta V."/>
            <person name="Bucking H."/>
        </authorList>
    </citation>
    <scope>NUCLEOTIDE SEQUENCE [LARGE SCALE GENOMIC DNA]</scope>
    <source>
        <strain evidence="2 3">DN04</strain>
    </source>
</reference>
<organism evidence="2 3">
    <name type="scientific">Duganella callida</name>
    <dbReference type="NCBI Taxonomy" id="2561932"/>
    <lineage>
        <taxon>Bacteria</taxon>
        <taxon>Pseudomonadati</taxon>
        <taxon>Pseudomonadota</taxon>
        <taxon>Betaproteobacteria</taxon>
        <taxon>Burkholderiales</taxon>
        <taxon>Oxalobacteraceae</taxon>
        <taxon>Telluria group</taxon>
        <taxon>Duganella</taxon>
    </lineage>
</organism>
<evidence type="ECO:0000313" key="2">
    <source>
        <dbReference type="EMBL" id="TFW27682.1"/>
    </source>
</evidence>
<evidence type="ECO:0008006" key="4">
    <source>
        <dbReference type="Google" id="ProtNLM"/>
    </source>
</evidence>
<dbReference type="EMBL" id="SPVG01000065">
    <property type="protein sequence ID" value="TFW27682.1"/>
    <property type="molecule type" value="Genomic_DNA"/>
</dbReference>
<name>A0A4Y9SLY2_9BURK</name>
<gene>
    <name evidence="2" type="ORF">E4L98_06530</name>
</gene>
<evidence type="ECO:0000313" key="3">
    <source>
        <dbReference type="Proteomes" id="UP000297729"/>
    </source>
</evidence>
<protein>
    <recommendedName>
        <fullName evidence="4">DUF904 domain-containing protein</fullName>
    </recommendedName>
</protein>